<accession>A0A368UY07</accession>
<evidence type="ECO:0000313" key="3">
    <source>
        <dbReference type="EMBL" id="RCW33473.1"/>
    </source>
</evidence>
<dbReference type="Proteomes" id="UP000253065">
    <property type="component" value="Unassembled WGS sequence"/>
</dbReference>
<evidence type="ECO:0000313" key="2">
    <source>
        <dbReference type="EMBL" id="RBP72546.1"/>
    </source>
</evidence>
<name>A0A368UY07_MARNT</name>
<reference evidence="3 4" key="1">
    <citation type="submission" date="2018-07" db="EMBL/GenBank/DDBJ databases">
        <title>Freshwater and sediment microbial communities from various areas in North America, analyzing microbe dynamics in response to fracking.</title>
        <authorList>
            <person name="Lamendella R."/>
        </authorList>
    </citation>
    <scope>NUCLEOTIDE SEQUENCE [LARGE SCALE GENOMIC DNA]</scope>
    <source>
        <strain evidence="3 4">114E</strain>
        <strain evidence="2 5">114E_o</strain>
    </source>
</reference>
<evidence type="ECO:0000313" key="4">
    <source>
        <dbReference type="Proteomes" id="UP000252795"/>
    </source>
</evidence>
<dbReference type="EMBL" id="QPJB01000007">
    <property type="protein sequence ID" value="RCW33473.1"/>
    <property type="molecule type" value="Genomic_DNA"/>
</dbReference>
<keyword evidence="5" id="KW-1185">Reference proteome</keyword>
<organism evidence="3 4">
    <name type="scientific">Marinobacter nauticus</name>
    <name type="common">Marinobacter hydrocarbonoclasticus</name>
    <name type="synonym">Marinobacter aquaeolei</name>
    <dbReference type="NCBI Taxonomy" id="2743"/>
    <lineage>
        <taxon>Bacteria</taxon>
        <taxon>Pseudomonadati</taxon>
        <taxon>Pseudomonadota</taxon>
        <taxon>Gammaproteobacteria</taxon>
        <taxon>Pseudomonadales</taxon>
        <taxon>Marinobacteraceae</taxon>
        <taxon>Marinobacter</taxon>
    </lineage>
</organism>
<dbReference type="EMBL" id="QNSA01000007">
    <property type="protein sequence ID" value="RBP72546.1"/>
    <property type="molecule type" value="Genomic_DNA"/>
</dbReference>
<evidence type="ECO:0000256" key="1">
    <source>
        <dbReference type="SAM" id="MobiDB-lite"/>
    </source>
</evidence>
<comment type="caution">
    <text evidence="3">The sequence shown here is derived from an EMBL/GenBank/DDBJ whole genome shotgun (WGS) entry which is preliminary data.</text>
</comment>
<protein>
    <submittedName>
        <fullName evidence="3">Uncharacterized protein</fullName>
    </submittedName>
</protein>
<dbReference type="Proteomes" id="UP000252795">
    <property type="component" value="Unassembled WGS sequence"/>
</dbReference>
<feature type="region of interest" description="Disordered" evidence="1">
    <location>
        <begin position="1"/>
        <end position="33"/>
    </location>
</feature>
<dbReference type="AlphaFoldDB" id="A0A368UY07"/>
<sequence>MAISPADKPTDSEQYSARYHGDDDHHTGGQTHQGHIAVLRINQTGNKAVIRVTVA</sequence>
<gene>
    <name evidence="3" type="ORF">DET51_107144</name>
    <name evidence="2" type="ORF">DET64_107144</name>
</gene>
<proteinExistence type="predicted"/>
<evidence type="ECO:0000313" key="5">
    <source>
        <dbReference type="Proteomes" id="UP000253065"/>
    </source>
</evidence>